<feature type="transmembrane region" description="Helical" evidence="16">
    <location>
        <begin position="71"/>
        <end position="89"/>
    </location>
</feature>
<feature type="domain" description="NADH:quinone oxidoreductase/Mrp antiporter transmembrane" evidence="17">
    <location>
        <begin position="90"/>
        <end position="371"/>
    </location>
</feature>
<evidence type="ECO:0000256" key="6">
    <source>
        <dbReference type="ARBA" id="ARBA00022660"/>
    </source>
</evidence>
<evidence type="ECO:0000256" key="16">
    <source>
        <dbReference type="RuleBase" id="RU003297"/>
    </source>
</evidence>
<dbReference type="GO" id="GO:0015990">
    <property type="term" value="P:electron transport coupled proton transport"/>
    <property type="evidence" value="ECO:0007669"/>
    <property type="project" value="TreeGrafter"/>
</dbReference>
<dbReference type="InterPro" id="IPR003918">
    <property type="entry name" value="NADH_UbQ_OxRdtase"/>
</dbReference>
<sequence length="482" mass="56122">MLAIFLINSWMVTFCSIMFMVFISMLSFNQYFSNIMNYIFLYNNISLLLVFLSILLVGLCFISTPENKKPLYMMCLLSLLFILIIVFSVNNVLLFYIFFEASLIPTLLLIISWGYQPERLQAGSYMMLYTVCASLPLLMILLYWSYNEGSFMMYLSMSYDNFYKTMSFFVYLAFLVKLPMYTCHLWLPKAHVEASLAGSMILAGILLKLGGYGLIQMNYIFNISGDKSIFLIFIMSLSIWGGLLASLMCLRQVDMKAFIAYSSIGHMALVIVGILNDQVWGILSSIITMYAHGLCSSAMFCIAYYSYMKVRSRSLMHMKGLLQIYPMLSFFWFFLCSINMAVPPTLNLLGEMFIIPSLWSLSIMFIFVMGLMIFFSGVYNMYLYTSINHGVYSKYMLYSTPMNKFQYVSLMMHMFPMILFLKLELFFFQKKYIVELQNQCFSVLSYSEMNLINKFLHMKMIMLHQRNVSIKLLLKTQHDGFY</sequence>
<keyword evidence="14 16" id="KW-0472">Membrane</keyword>
<keyword evidence="8" id="KW-1278">Translocase</keyword>
<name>A0A2U8J9I2_BIOCH</name>
<evidence type="ECO:0000256" key="2">
    <source>
        <dbReference type="ARBA" id="ARBA00009025"/>
    </source>
</evidence>
<feature type="transmembrane region" description="Helical" evidence="16">
    <location>
        <begin position="362"/>
        <end position="384"/>
    </location>
</feature>
<evidence type="ECO:0000313" key="18">
    <source>
        <dbReference type="EMBL" id="AWK49491.1"/>
    </source>
</evidence>
<feature type="transmembrane region" description="Helical" evidence="16">
    <location>
        <begin position="166"/>
        <end position="187"/>
    </location>
</feature>
<comment type="subcellular location">
    <subcellularLocation>
        <location evidence="1 16">Mitochondrion membrane</location>
        <topology evidence="1 16">Multi-pass membrane protein</topology>
    </subcellularLocation>
</comment>
<evidence type="ECO:0000256" key="9">
    <source>
        <dbReference type="ARBA" id="ARBA00022982"/>
    </source>
</evidence>
<keyword evidence="7 16" id="KW-0812">Transmembrane</keyword>
<comment type="function">
    <text evidence="16">Core subunit of the mitochondrial membrane respiratory chain NADH dehydrogenase (Complex I) which catalyzes electron transfer from NADH through the respiratory chain, using ubiquinone as an electron acceptor. Essential for the catalytic activity and assembly of complex I.</text>
</comment>
<dbReference type="AlphaFoldDB" id="A0A2U8J9I2"/>
<reference evidence="18" key="1">
    <citation type="journal article" date="2018" name="Sci. Rep.">
        <title>Complete mitochondrial and rDNA complex sequences of important vector species of Biomphalaria, obligatory hosts of the human-infecting blood fluke, Schistosoma mansoni.</title>
        <authorList>
            <person name="Zhang S.-M."/>
            <person name="Bu L."/>
            <person name="Laidemitt M.R."/>
            <person name="Lu L."/>
            <person name="Mutuku M.W."/>
            <person name="Mkoji G.M."/>
            <person name="Loker E.S."/>
        </authorList>
    </citation>
    <scope>NUCLEOTIDE SEQUENCE</scope>
</reference>
<evidence type="ECO:0000256" key="12">
    <source>
        <dbReference type="ARBA" id="ARBA00023075"/>
    </source>
</evidence>
<keyword evidence="5 16" id="KW-0813">Transport</keyword>
<keyword evidence="6 16" id="KW-0679">Respiratory chain</keyword>
<dbReference type="Pfam" id="PF00361">
    <property type="entry name" value="Proton_antipo_M"/>
    <property type="match status" value="1"/>
</dbReference>
<dbReference type="GO" id="GO:0042773">
    <property type="term" value="P:ATP synthesis coupled electron transport"/>
    <property type="evidence" value="ECO:0007669"/>
    <property type="project" value="InterPro"/>
</dbReference>
<evidence type="ECO:0000256" key="7">
    <source>
        <dbReference type="ARBA" id="ARBA00022692"/>
    </source>
</evidence>
<keyword evidence="10 16" id="KW-1133">Transmembrane helix</keyword>
<evidence type="ECO:0000256" key="10">
    <source>
        <dbReference type="ARBA" id="ARBA00022989"/>
    </source>
</evidence>
<feature type="transmembrane region" description="Helical" evidence="16">
    <location>
        <begin position="320"/>
        <end position="342"/>
    </location>
</feature>
<evidence type="ECO:0000256" key="3">
    <source>
        <dbReference type="ARBA" id="ARBA00012944"/>
    </source>
</evidence>
<evidence type="ECO:0000256" key="1">
    <source>
        <dbReference type="ARBA" id="ARBA00004225"/>
    </source>
</evidence>
<feature type="transmembrane region" description="Helical" evidence="16">
    <location>
        <begin position="229"/>
        <end position="250"/>
    </location>
</feature>
<feature type="transmembrane region" description="Helical" evidence="16">
    <location>
        <begin position="7"/>
        <end position="28"/>
    </location>
</feature>
<dbReference type="PANTHER" id="PTHR43507">
    <property type="entry name" value="NADH-UBIQUINONE OXIDOREDUCTASE CHAIN 4"/>
    <property type="match status" value="1"/>
</dbReference>
<evidence type="ECO:0000256" key="13">
    <source>
        <dbReference type="ARBA" id="ARBA00023128"/>
    </source>
</evidence>
<evidence type="ECO:0000256" key="8">
    <source>
        <dbReference type="ARBA" id="ARBA00022967"/>
    </source>
</evidence>
<feature type="transmembrane region" description="Helical" evidence="16">
    <location>
        <begin position="95"/>
        <end position="115"/>
    </location>
</feature>
<keyword evidence="9 16" id="KW-0249">Electron transport</keyword>
<dbReference type="GO" id="GO:0048039">
    <property type="term" value="F:ubiquinone binding"/>
    <property type="evidence" value="ECO:0007669"/>
    <property type="project" value="TreeGrafter"/>
</dbReference>
<dbReference type="GO" id="GO:0003954">
    <property type="term" value="F:NADH dehydrogenase activity"/>
    <property type="evidence" value="ECO:0007669"/>
    <property type="project" value="TreeGrafter"/>
</dbReference>
<evidence type="ECO:0000256" key="5">
    <source>
        <dbReference type="ARBA" id="ARBA00022448"/>
    </source>
</evidence>
<comment type="similarity">
    <text evidence="2 16">Belongs to the complex I subunit 4 family.</text>
</comment>
<accession>A0A2U8J9I2</accession>
<feature type="transmembrane region" description="Helical" evidence="16">
    <location>
        <begin position="257"/>
        <end position="275"/>
    </location>
</feature>
<dbReference type="InterPro" id="IPR001750">
    <property type="entry name" value="ND/Mrp_TM"/>
</dbReference>
<dbReference type="PRINTS" id="PR01437">
    <property type="entry name" value="NUOXDRDTASE4"/>
</dbReference>
<evidence type="ECO:0000256" key="11">
    <source>
        <dbReference type="ARBA" id="ARBA00023027"/>
    </source>
</evidence>
<proteinExistence type="inferred from homology"/>
<feature type="transmembrane region" description="Helical" evidence="16">
    <location>
        <begin position="127"/>
        <end position="146"/>
    </location>
</feature>
<keyword evidence="11 16" id="KW-0520">NAD</keyword>
<evidence type="ECO:0000259" key="17">
    <source>
        <dbReference type="Pfam" id="PF00361"/>
    </source>
</evidence>
<dbReference type="GO" id="GO:0031966">
    <property type="term" value="C:mitochondrial membrane"/>
    <property type="evidence" value="ECO:0007669"/>
    <property type="project" value="UniProtKB-SubCell"/>
</dbReference>
<evidence type="ECO:0000256" key="4">
    <source>
        <dbReference type="ARBA" id="ARBA00021006"/>
    </source>
</evidence>
<feature type="transmembrane region" description="Helical" evidence="16">
    <location>
        <begin position="287"/>
        <end position="308"/>
    </location>
</feature>
<feature type="transmembrane region" description="Helical" evidence="16">
    <location>
        <begin position="194"/>
        <end position="217"/>
    </location>
</feature>
<organism evidence="18">
    <name type="scientific">Biomphalaria choanomphala</name>
    <name type="common">Freshwater snail</name>
    <dbReference type="NCBI Taxonomy" id="158987"/>
    <lineage>
        <taxon>Eukaryota</taxon>
        <taxon>Metazoa</taxon>
        <taxon>Spiralia</taxon>
        <taxon>Lophotrochozoa</taxon>
        <taxon>Mollusca</taxon>
        <taxon>Gastropoda</taxon>
        <taxon>Heterobranchia</taxon>
        <taxon>Euthyneura</taxon>
        <taxon>Panpulmonata</taxon>
        <taxon>Hygrophila</taxon>
        <taxon>Lymnaeoidea</taxon>
        <taxon>Planorbidae</taxon>
        <taxon>Biomphalaria</taxon>
    </lineage>
</organism>
<dbReference type="EC" id="7.1.1.2" evidence="3 16"/>
<evidence type="ECO:0000256" key="14">
    <source>
        <dbReference type="ARBA" id="ARBA00023136"/>
    </source>
</evidence>
<feature type="transmembrane region" description="Helical" evidence="16">
    <location>
        <begin position="40"/>
        <end position="62"/>
    </location>
</feature>
<protein>
    <recommendedName>
        <fullName evidence="4 16">NADH-ubiquinone oxidoreductase chain 4</fullName>
        <ecNumber evidence="3 16">7.1.1.2</ecNumber>
    </recommendedName>
</protein>
<keyword evidence="12 16" id="KW-0830">Ubiquinone</keyword>
<feature type="transmembrane region" description="Helical" evidence="16">
    <location>
        <begin position="405"/>
        <end position="428"/>
    </location>
</feature>
<evidence type="ECO:0000256" key="15">
    <source>
        <dbReference type="ARBA" id="ARBA00049551"/>
    </source>
</evidence>
<comment type="catalytic activity">
    <reaction evidence="15 16">
        <text>a ubiquinone + NADH + 5 H(+)(in) = a ubiquinol + NAD(+) + 4 H(+)(out)</text>
        <dbReference type="Rhea" id="RHEA:29091"/>
        <dbReference type="Rhea" id="RHEA-COMP:9565"/>
        <dbReference type="Rhea" id="RHEA-COMP:9566"/>
        <dbReference type="ChEBI" id="CHEBI:15378"/>
        <dbReference type="ChEBI" id="CHEBI:16389"/>
        <dbReference type="ChEBI" id="CHEBI:17976"/>
        <dbReference type="ChEBI" id="CHEBI:57540"/>
        <dbReference type="ChEBI" id="CHEBI:57945"/>
        <dbReference type="EC" id="7.1.1.2"/>
    </reaction>
</comment>
<dbReference type="EMBL" id="MG431964">
    <property type="protein sequence ID" value="AWK49491.1"/>
    <property type="molecule type" value="Genomic_DNA"/>
</dbReference>
<keyword evidence="13 16" id="KW-0496">Mitochondrion</keyword>
<geneLocation type="mitochondrion" evidence="18"/>
<dbReference type="GO" id="GO:0008137">
    <property type="term" value="F:NADH dehydrogenase (ubiquinone) activity"/>
    <property type="evidence" value="ECO:0007669"/>
    <property type="project" value="UniProtKB-UniRule"/>
</dbReference>
<dbReference type="PANTHER" id="PTHR43507:SF20">
    <property type="entry name" value="NADH-UBIQUINONE OXIDOREDUCTASE CHAIN 4"/>
    <property type="match status" value="1"/>
</dbReference>
<gene>
    <name evidence="18" type="primary">ND4</name>
</gene>